<evidence type="ECO:0000256" key="4">
    <source>
        <dbReference type="ARBA" id="ARBA00022989"/>
    </source>
</evidence>
<feature type="transmembrane region" description="Helical" evidence="6">
    <location>
        <begin position="140"/>
        <end position="164"/>
    </location>
</feature>
<keyword evidence="2 6" id="KW-1003">Cell membrane</keyword>
<evidence type="ECO:0000313" key="8">
    <source>
        <dbReference type="EMBL" id="MBR0654185.1"/>
    </source>
</evidence>
<evidence type="ECO:0000313" key="9">
    <source>
        <dbReference type="Proteomes" id="UP001196068"/>
    </source>
</evidence>
<evidence type="ECO:0000259" key="7">
    <source>
        <dbReference type="Pfam" id="PF09335"/>
    </source>
</evidence>
<keyword evidence="5 6" id="KW-0472">Membrane</keyword>
<evidence type="ECO:0000256" key="1">
    <source>
        <dbReference type="ARBA" id="ARBA00004651"/>
    </source>
</evidence>
<dbReference type="RefSeq" id="WP_211872985.1">
    <property type="nucleotide sequence ID" value="NZ_JAAEDH010000002.1"/>
</dbReference>
<dbReference type="GO" id="GO:0005886">
    <property type="term" value="C:plasma membrane"/>
    <property type="evidence" value="ECO:0007669"/>
    <property type="project" value="UniProtKB-SubCell"/>
</dbReference>
<feature type="transmembrane region" description="Helical" evidence="6">
    <location>
        <begin position="171"/>
        <end position="194"/>
    </location>
</feature>
<gene>
    <name evidence="8" type="ORF">GXW79_03730</name>
</gene>
<feature type="transmembrane region" description="Helical" evidence="6">
    <location>
        <begin position="56"/>
        <end position="75"/>
    </location>
</feature>
<evidence type="ECO:0000256" key="6">
    <source>
        <dbReference type="RuleBase" id="RU366058"/>
    </source>
</evidence>
<reference evidence="8" key="1">
    <citation type="submission" date="2020-01" db="EMBL/GenBank/DDBJ databases">
        <authorList>
            <person name="Rat A."/>
        </authorList>
    </citation>
    <scope>NUCLEOTIDE SEQUENCE</scope>
    <source>
        <strain evidence="8">LMG 28251</strain>
    </source>
</reference>
<dbReference type="PANTHER" id="PTHR12677">
    <property type="entry name" value="GOLGI APPARATUS MEMBRANE PROTEIN TVP38-RELATED"/>
    <property type="match status" value="1"/>
</dbReference>
<dbReference type="AlphaFoldDB" id="A0AAF1K0R2"/>
<evidence type="ECO:0000256" key="3">
    <source>
        <dbReference type="ARBA" id="ARBA00022692"/>
    </source>
</evidence>
<name>A0AAF1K0R2_9PROT</name>
<dbReference type="InterPro" id="IPR015414">
    <property type="entry name" value="TMEM64"/>
</dbReference>
<dbReference type="Pfam" id="PF09335">
    <property type="entry name" value="VTT_dom"/>
    <property type="match status" value="1"/>
</dbReference>
<evidence type="ECO:0000256" key="2">
    <source>
        <dbReference type="ARBA" id="ARBA00022475"/>
    </source>
</evidence>
<comment type="subcellular location">
    <subcellularLocation>
        <location evidence="1 6">Cell membrane</location>
        <topology evidence="1 6">Multi-pass membrane protein</topology>
    </subcellularLocation>
</comment>
<dbReference type="Proteomes" id="UP001196068">
    <property type="component" value="Unassembled WGS sequence"/>
</dbReference>
<comment type="similarity">
    <text evidence="6">Belongs to the TVP38/TMEM64 family.</text>
</comment>
<feature type="transmembrane region" description="Helical" evidence="6">
    <location>
        <begin position="87"/>
        <end position="110"/>
    </location>
</feature>
<feature type="transmembrane region" description="Helical" evidence="6">
    <location>
        <begin position="214"/>
        <end position="231"/>
    </location>
</feature>
<protein>
    <recommendedName>
        <fullName evidence="6">TVP38/TMEM64 family membrane protein</fullName>
    </recommendedName>
</protein>
<organism evidence="8 9">
    <name type="scientific">Plastoroseomonas arctica</name>
    <dbReference type="NCBI Taxonomy" id="1509237"/>
    <lineage>
        <taxon>Bacteria</taxon>
        <taxon>Pseudomonadati</taxon>
        <taxon>Pseudomonadota</taxon>
        <taxon>Alphaproteobacteria</taxon>
        <taxon>Acetobacterales</taxon>
        <taxon>Acetobacteraceae</taxon>
        <taxon>Plastoroseomonas</taxon>
    </lineage>
</organism>
<dbReference type="PANTHER" id="PTHR12677:SF59">
    <property type="entry name" value="GOLGI APPARATUS MEMBRANE PROTEIN TVP38-RELATED"/>
    <property type="match status" value="1"/>
</dbReference>
<accession>A0AAF1K0R2</accession>
<reference evidence="8" key="2">
    <citation type="journal article" date="2021" name="Syst. Appl. Microbiol.">
        <title>Roseomonas hellenica sp. nov., isolated from roots of wild-growing Alkanna tinctoria.</title>
        <authorList>
            <person name="Rat A."/>
            <person name="Naranjo H.D."/>
            <person name="Lebbe L."/>
            <person name="Cnockaert M."/>
            <person name="Krigas N."/>
            <person name="Grigoriadou K."/>
            <person name="Maloupa E."/>
            <person name="Willems A."/>
        </authorList>
    </citation>
    <scope>NUCLEOTIDE SEQUENCE</scope>
    <source>
        <strain evidence="8">LMG 28251</strain>
    </source>
</reference>
<feature type="domain" description="VTT" evidence="7">
    <location>
        <begin position="76"/>
        <end position="192"/>
    </location>
</feature>
<comment type="caution">
    <text evidence="8">The sequence shown here is derived from an EMBL/GenBank/DDBJ whole genome shotgun (WGS) entry which is preliminary data.</text>
</comment>
<keyword evidence="4 6" id="KW-1133">Transmembrane helix</keyword>
<keyword evidence="9" id="KW-1185">Reference proteome</keyword>
<proteinExistence type="inferred from homology"/>
<evidence type="ECO:0000256" key="5">
    <source>
        <dbReference type="ARBA" id="ARBA00023136"/>
    </source>
</evidence>
<dbReference type="InterPro" id="IPR032816">
    <property type="entry name" value="VTT_dom"/>
</dbReference>
<sequence length="253" mass="26096">MPSLATRLLKDRRLWAVAAVIAVIVAIRLSGAADYLSLDTLRSVRGTLTGWVAEHRLLAALAYMATYVVTTALLLPGAVLLTLTGGFLFGAVIGTGLTVVAATIGAIIIFSTARAVFGANALERFGPRAKALVEGLRRNAWSYLLVLRLVPLFPFLLVNIVPAFAGVRLRVFAITTLFGILPGTAVFSLSGAGLGRTLDSGGALDLGSILTPEILIALCALAALSLAAIPLKARFAPAPAPAPAPATPTPPPA</sequence>
<keyword evidence="3 6" id="KW-0812">Transmembrane</keyword>
<dbReference type="EMBL" id="JAAEDH010000002">
    <property type="protein sequence ID" value="MBR0654185.1"/>
    <property type="molecule type" value="Genomic_DNA"/>
</dbReference>